<evidence type="ECO:0000313" key="3">
    <source>
        <dbReference type="EMBL" id="MFC3227070.1"/>
    </source>
</evidence>
<keyword evidence="1" id="KW-0812">Transmembrane</keyword>
<comment type="caution">
    <text evidence="3">The sequence shown here is derived from an EMBL/GenBank/DDBJ whole genome shotgun (WGS) entry which is preliminary data.</text>
</comment>
<feature type="transmembrane region" description="Helical" evidence="1">
    <location>
        <begin position="81"/>
        <end position="101"/>
    </location>
</feature>
<proteinExistence type="predicted"/>
<dbReference type="Gene3D" id="1.10.287.70">
    <property type="match status" value="1"/>
</dbReference>
<evidence type="ECO:0000313" key="4">
    <source>
        <dbReference type="Proteomes" id="UP001595528"/>
    </source>
</evidence>
<dbReference type="RefSeq" id="WP_379899231.1">
    <property type="nucleotide sequence ID" value="NZ_JBHRTR010000019.1"/>
</dbReference>
<feature type="transmembrane region" description="Helical" evidence="1">
    <location>
        <begin position="52"/>
        <end position="69"/>
    </location>
</feature>
<gene>
    <name evidence="3" type="ORF">ACFOGJ_07510</name>
</gene>
<feature type="transmembrane region" description="Helical" evidence="1">
    <location>
        <begin position="308"/>
        <end position="328"/>
    </location>
</feature>
<dbReference type="SUPFAM" id="SSF81324">
    <property type="entry name" value="Voltage-gated potassium channels"/>
    <property type="match status" value="1"/>
</dbReference>
<feature type="transmembrane region" description="Helical" evidence="1">
    <location>
        <begin position="107"/>
        <end position="126"/>
    </location>
</feature>
<keyword evidence="4" id="KW-1185">Reference proteome</keyword>
<feature type="domain" description="Potassium channel" evidence="2">
    <location>
        <begin position="251"/>
        <end position="333"/>
    </location>
</feature>
<evidence type="ECO:0000259" key="2">
    <source>
        <dbReference type="Pfam" id="PF07885"/>
    </source>
</evidence>
<feature type="transmembrane region" description="Helical" evidence="1">
    <location>
        <begin position="28"/>
        <end position="46"/>
    </location>
</feature>
<dbReference type="InterPro" id="IPR013099">
    <property type="entry name" value="K_chnl_dom"/>
</dbReference>
<organism evidence="3 4">
    <name type="scientific">Marinibaculum pumilum</name>
    <dbReference type="NCBI Taxonomy" id="1766165"/>
    <lineage>
        <taxon>Bacteria</taxon>
        <taxon>Pseudomonadati</taxon>
        <taxon>Pseudomonadota</taxon>
        <taxon>Alphaproteobacteria</taxon>
        <taxon>Rhodospirillales</taxon>
        <taxon>Rhodospirillaceae</taxon>
        <taxon>Marinibaculum</taxon>
    </lineage>
</organism>
<accession>A0ABV7KY26</accession>
<reference evidence="4" key="1">
    <citation type="journal article" date="2019" name="Int. J. Syst. Evol. Microbiol.">
        <title>The Global Catalogue of Microorganisms (GCM) 10K type strain sequencing project: providing services to taxonomists for standard genome sequencing and annotation.</title>
        <authorList>
            <consortium name="The Broad Institute Genomics Platform"/>
            <consortium name="The Broad Institute Genome Sequencing Center for Infectious Disease"/>
            <person name="Wu L."/>
            <person name="Ma J."/>
        </authorList>
    </citation>
    <scope>NUCLEOTIDE SEQUENCE [LARGE SCALE GENOMIC DNA]</scope>
    <source>
        <strain evidence="4">KCTC 42964</strain>
    </source>
</reference>
<feature type="transmembrane region" description="Helical" evidence="1">
    <location>
        <begin position="242"/>
        <end position="263"/>
    </location>
</feature>
<keyword evidence="1" id="KW-0472">Membrane</keyword>
<protein>
    <submittedName>
        <fullName evidence="3">Ion channel</fullName>
    </submittedName>
</protein>
<feature type="transmembrane region" description="Helical" evidence="1">
    <location>
        <begin position="200"/>
        <end position="222"/>
    </location>
</feature>
<feature type="transmembrane region" description="Helical" evidence="1">
    <location>
        <begin position="169"/>
        <end position="188"/>
    </location>
</feature>
<dbReference type="Proteomes" id="UP001595528">
    <property type="component" value="Unassembled WGS sequence"/>
</dbReference>
<sequence>MGPTGQPGSKAAPAAHARRTRLGKAMRLALALTLTAIFFVLVGAALVPAPTLAVAGVVVAGLGCAILFYRTFPSNRLFQLTFANLVAVYTCIFAVYLHVSFPAVPEPLAAIGFILPLIAFVGGTALRRRRVRQIVEADMRRSLLEAGLAEADQDGGMESVHPTGGATRFAWLVPLAGIGLLALVLPAVRDTALDQSVIFATAMLAISLLIAWVSAEVAAFLVETSLLFADLFARFARLGQPIFAFLSFYSLIVIVFAALYRVIDRLAATPQFMIGDVPGRLEFADALYFSIVTLSTLGYGDVVPLAPVVKVLVAIQVVLGLLLLLFGFGEIISAGRRPPPE</sequence>
<evidence type="ECO:0000256" key="1">
    <source>
        <dbReference type="SAM" id="Phobius"/>
    </source>
</evidence>
<name>A0ABV7KY26_9PROT</name>
<dbReference type="EMBL" id="JBHRTR010000019">
    <property type="protein sequence ID" value="MFC3227070.1"/>
    <property type="molecule type" value="Genomic_DNA"/>
</dbReference>
<dbReference type="Pfam" id="PF07885">
    <property type="entry name" value="Ion_trans_2"/>
    <property type="match status" value="1"/>
</dbReference>
<keyword evidence="1" id="KW-1133">Transmembrane helix</keyword>